<feature type="region of interest" description="Disordered" evidence="1">
    <location>
        <begin position="111"/>
        <end position="137"/>
    </location>
</feature>
<name>A0ABU6QKS8_9FABA</name>
<feature type="region of interest" description="Disordered" evidence="1">
    <location>
        <begin position="1"/>
        <end position="77"/>
    </location>
</feature>
<comment type="caution">
    <text evidence="2">The sequence shown here is derived from an EMBL/GenBank/DDBJ whole genome shotgun (WGS) entry which is preliminary data.</text>
</comment>
<gene>
    <name evidence="2" type="ORF">PIB30_062985</name>
</gene>
<feature type="compositionally biased region" description="Basic and acidic residues" evidence="1">
    <location>
        <begin position="59"/>
        <end position="74"/>
    </location>
</feature>
<feature type="compositionally biased region" description="Basic residues" evidence="1">
    <location>
        <begin position="38"/>
        <end position="47"/>
    </location>
</feature>
<organism evidence="2 3">
    <name type="scientific">Stylosanthes scabra</name>
    <dbReference type="NCBI Taxonomy" id="79078"/>
    <lineage>
        <taxon>Eukaryota</taxon>
        <taxon>Viridiplantae</taxon>
        <taxon>Streptophyta</taxon>
        <taxon>Embryophyta</taxon>
        <taxon>Tracheophyta</taxon>
        <taxon>Spermatophyta</taxon>
        <taxon>Magnoliopsida</taxon>
        <taxon>eudicotyledons</taxon>
        <taxon>Gunneridae</taxon>
        <taxon>Pentapetalae</taxon>
        <taxon>rosids</taxon>
        <taxon>fabids</taxon>
        <taxon>Fabales</taxon>
        <taxon>Fabaceae</taxon>
        <taxon>Papilionoideae</taxon>
        <taxon>50 kb inversion clade</taxon>
        <taxon>dalbergioids sensu lato</taxon>
        <taxon>Dalbergieae</taxon>
        <taxon>Pterocarpus clade</taxon>
        <taxon>Stylosanthes</taxon>
    </lineage>
</organism>
<evidence type="ECO:0000313" key="3">
    <source>
        <dbReference type="Proteomes" id="UP001341840"/>
    </source>
</evidence>
<proteinExistence type="predicted"/>
<protein>
    <submittedName>
        <fullName evidence="2">Uncharacterized protein</fullName>
    </submittedName>
</protein>
<feature type="compositionally biased region" description="Basic and acidic residues" evidence="1">
    <location>
        <begin position="1"/>
        <end position="24"/>
    </location>
</feature>
<keyword evidence="3" id="KW-1185">Reference proteome</keyword>
<reference evidence="2 3" key="1">
    <citation type="journal article" date="2023" name="Plants (Basel)">
        <title>Bridging the Gap: Combining Genomics and Transcriptomics Approaches to Understand Stylosanthes scabra, an Orphan Legume from the Brazilian Caatinga.</title>
        <authorList>
            <person name="Ferreira-Neto J.R.C."/>
            <person name="da Silva M.D."/>
            <person name="Binneck E."/>
            <person name="de Melo N.F."/>
            <person name="da Silva R.H."/>
            <person name="de Melo A.L.T.M."/>
            <person name="Pandolfi V."/>
            <person name="Bustamante F.O."/>
            <person name="Brasileiro-Vidal A.C."/>
            <person name="Benko-Iseppon A.M."/>
        </authorList>
    </citation>
    <scope>NUCLEOTIDE SEQUENCE [LARGE SCALE GENOMIC DNA]</scope>
    <source>
        <tissue evidence="2">Leaves</tissue>
    </source>
</reference>
<evidence type="ECO:0000313" key="2">
    <source>
        <dbReference type="EMBL" id="MED6112584.1"/>
    </source>
</evidence>
<accession>A0ABU6QKS8</accession>
<sequence>MRSTGDEEHQRERETFKEESQKKERSSRRGKGMMGRLQKSRKPHPTRKIITILRHVSKEKRNDPSQRLDHKETRSSWNSEWRNSLYMHQVTGSRQNRPEKARKWVITRKLGPKASSSRVGAMLRTSLQGPNYQRIRP</sequence>
<dbReference type="Proteomes" id="UP001341840">
    <property type="component" value="Unassembled WGS sequence"/>
</dbReference>
<evidence type="ECO:0000256" key="1">
    <source>
        <dbReference type="SAM" id="MobiDB-lite"/>
    </source>
</evidence>
<dbReference type="EMBL" id="JASCZI010000593">
    <property type="protein sequence ID" value="MED6112584.1"/>
    <property type="molecule type" value="Genomic_DNA"/>
</dbReference>